<evidence type="ECO:0000256" key="1">
    <source>
        <dbReference type="SAM" id="MobiDB-lite"/>
    </source>
</evidence>
<evidence type="ECO:0000313" key="3">
    <source>
        <dbReference type="Proteomes" id="UP000532121"/>
    </source>
</evidence>
<gene>
    <name evidence="2" type="ORF">HHO37_10310</name>
</gene>
<protein>
    <submittedName>
        <fullName evidence="2">Uncharacterized protein</fullName>
    </submittedName>
</protein>
<dbReference type="Proteomes" id="UP000532121">
    <property type="component" value="Unassembled WGS sequence"/>
</dbReference>
<evidence type="ECO:0000313" key="2">
    <source>
        <dbReference type="EMBL" id="NMD50016.1"/>
    </source>
</evidence>
<accession>A0A7X9LEX9</accession>
<comment type="caution">
    <text evidence="2">The sequence shown here is derived from an EMBL/GenBank/DDBJ whole genome shotgun (WGS) entry which is preliminary data.</text>
</comment>
<proteinExistence type="predicted"/>
<dbReference type="AlphaFoldDB" id="A0A7X9LEX9"/>
<reference evidence="2 3" key="1">
    <citation type="submission" date="2020-04" db="EMBL/GenBank/DDBJ databases">
        <title>MicrobeNet Type strains.</title>
        <authorList>
            <person name="Nicholson A.C."/>
        </authorList>
    </citation>
    <scope>NUCLEOTIDE SEQUENCE [LARGE SCALE GENOMIC DNA]</scope>
    <source>
        <strain evidence="2 3">DSM 22768</strain>
    </source>
</reference>
<organism evidence="2 3">
    <name type="scientific">Streptococcus ratti</name>
    <dbReference type="NCBI Taxonomy" id="1341"/>
    <lineage>
        <taxon>Bacteria</taxon>
        <taxon>Bacillati</taxon>
        <taxon>Bacillota</taxon>
        <taxon>Bacilli</taxon>
        <taxon>Lactobacillales</taxon>
        <taxon>Streptococcaceae</taxon>
        <taxon>Streptococcus</taxon>
    </lineage>
</organism>
<feature type="region of interest" description="Disordered" evidence="1">
    <location>
        <begin position="1"/>
        <end position="21"/>
    </location>
</feature>
<sequence length="48" mass="5532">MTVSEQSVTENKEEQVSSETTFDNSRFLKQVLEQAKSWLTGILEKRKA</sequence>
<name>A0A7X9LEX9_STRRT</name>
<dbReference type="EMBL" id="JABASA010000038">
    <property type="protein sequence ID" value="NMD50016.1"/>
    <property type="molecule type" value="Genomic_DNA"/>
</dbReference>